<keyword evidence="3" id="KW-1185">Reference proteome</keyword>
<feature type="compositionally biased region" description="Pro residues" evidence="1">
    <location>
        <begin position="179"/>
        <end position="199"/>
    </location>
</feature>
<feature type="compositionally biased region" description="Low complexity" evidence="1">
    <location>
        <begin position="22"/>
        <end position="35"/>
    </location>
</feature>
<name>A0A0C3PWH0_9AGAM</name>
<feature type="compositionally biased region" description="Basic residues" evidence="1">
    <location>
        <begin position="422"/>
        <end position="434"/>
    </location>
</feature>
<reference evidence="3" key="2">
    <citation type="submission" date="2015-01" db="EMBL/GenBank/DDBJ databases">
        <title>Evolutionary Origins and Diversification of the Mycorrhizal Mutualists.</title>
        <authorList>
            <consortium name="DOE Joint Genome Institute"/>
            <consortium name="Mycorrhizal Genomics Consortium"/>
            <person name="Kohler A."/>
            <person name="Kuo A."/>
            <person name="Nagy L.G."/>
            <person name="Floudas D."/>
            <person name="Copeland A."/>
            <person name="Barry K.W."/>
            <person name="Cichocki N."/>
            <person name="Veneault-Fourrey C."/>
            <person name="LaButti K."/>
            <person name="Lindquist E.A."/>
            <person name="Lipzen A."/>
            <person name="Lundell T."/>
            <person name="Morin E."/>
            <person name="Murat C."/>
            <person name="Riley R."/>
            <person name="Ohm R."/>
            <person name="Sun H."/>
            <person name="Tunlid A."/>
            <person name="Henrissat B."/>
            <person name="Grigoriev I.V."/>
            <person name="Hibbett D.S."/>
            <person name="Martin F."/>
        </authorList>
    </citation>
    <scope>NUCLEOTIDE SEQUENCE [LARGE SCALE GENOMIC DNA]</scope>
    <source>
        <strain evidence="3">MUT 4182</strain>
    </source>
</reference>
<feature type="compositionally biased region" description="Basic residues" evidence="1">
    <location>
        <begin position="163"/>
        <end position="174"/>
    </location>
</feature>
<evidence type="ECO:0000256" key="1">
    <source>
        <dbReference type="SAM" id="MobiDB-lite"/>
    </source>
</evidence>
<dbReference type="OrthoDB" id="10436144at2759"/>
<organism evidence="2 3">
    <name type="scientific">Tulasnella calospora MUT 4182</name>
    <dbReference type="NCBI Taxonomy" id="1051891"/>
    <lineage>
        <taxon>Eukaryota</taxon>
        <taxon>Fungi</taxon>
        <taxon>Dikarya</taxon>
        <taxon>Basidiomycota</taxon>
        <taxon>Agaricomycotina</taxon>
        <taxon>Agaricomycetes</taxon>
        <taxon>Cantharellales</taxon>
        <taxon>Tulasnellaceae</taxon>
        <taxon>Tulasnella</taxon>
    </lineage>
</organism>
<gene>
    <name evidence="2" type="ORF">M407DRAFT_30995</name>
</gene>
<sequence length="582" mass="63770">MPPKRPDRGLSGATRRSTRLNPSTAGATTTTARPASPKKPKKKTPAATATSPSSKKKAIPRTKKHSTSLSAPTEHENPQATPPSTAALDNTWGGIHFTANGSMILEDSADLHLLGWTSDQDPWSAGIEVGLGEKSTEDLDGMELSDRQETLAKPDDGSPPTKKASKRKRGRPRKERNPSPSPSPLAPPLPLPLESPMPPRAEFRCDHNGVSKTVRLDYYTRWEDARPRFLDAMNIAPLERAAVRIGCRSNDARATESPTAIDEALEWDDVMKTLRTHRNACARNAKLKPKEPITVLDITAPVVDKTAPAKLANSDKAKGKGRAIPVASEQLSLEPATMPKKMKIEDALTILRTVHRCDLHDRCCRIVPPRRVGERPQHVPWTLTDLTTWARYMVAGLTDENTPPPEVQRTQQEEGPAEPKHQASKSRHHGKHSKSPAPLSDSGEDSDSDGKRLRKAPRLGLDFRPHAKQSSSSTRLKSGHVPPQATFSANPQDYPLTALFLSELEDKYKESGDFEFKKFAYTIGRDHGLVRINHIVAAGGDSISAHWLAELVDGLDLGTAQIIWDEAGARVRMIESDVVVQS</sequence>
<evidence type="ECO:0000313" key="3">
    <source>
        <dbReference type="Proteomes" id="UP000054248"/>
    </source>
</evidence>
<dbReference type="HOGENOM" id="CLU_468668_0_0_1"/>
<dbReference type="AlphaFoldDB" id="A0A0C3PWH0"/>
<proteinExistence type="predicted"/>
<protein>
    <submittedName>
        <fullName evidence="2">Uncharacterized protein</fullName>
    </submittedName>
</protein>
<feature type="region of interest" description="Disordered" evidence="1">
    <location>
        <begin position="1"/>
        <end position="95"/>
    </location>
</feature>
<feature type="region of interest" description="Disordered" evidence="1">
    <location>
        <begin position="398"/>
        <end position="489"/>
    </location>
</feature>
<accession>A0A0C3PWH0</accession>
<evidence type="ECO:0000313" key="2">
    <source>
        <dbReference type="EMBL" id="KIO19360.1"/>
    </source>
</evidence>
<dbReference type="EMBL" id="KN823226">
    <property type="protein sequence ID" value="KIO19360.1"/>
    <property type="molecule type" value="Genomic_DNA"/>
</dbReference>
<feature type="compositionally biased region" description="Basic residues" evidence="1">
    <location>
        <begin position="54"/>
        <end position="66"/>
    </location>
</feature>
<reference evidence="2 3" key="1">
    <citation type="submission" date="2014-04" db="EMBL/GenBank/DDBJ databases">
        <authorList>
            <consortium name="DOE Joint Genome Institute"/>
            <person name="Kuo A."/>
            <person name="Girlanda M."/>
            <person name="Perotto S."/>
            <person name="Kohler A."/>
            <person name="Nagy L.G."/>
            <person name="Floudas D."/>
            <person name="Copeland A."/>
            <person name="Barry K.W."/>
            <person name="Cichocki N."/>
            <person name="Veneault-Fourrey C."/>
            <person name="LaButti K."/>
            <person name="Lindquist E.A."/>
            <person name="Lipzen A."/>
            <person name="Lundell T."/>
            <person name="Morin E."/>
            <person name="Murat C."/>
            <person name="Sun H."/>
            <person name="Tunlid A."/>
            <person name="Henrissat B."/>
            <person name="Grigoriev I.V."/>
            <person name="Hibbett D.S."/>
            <person name="Martin F."/>
            <person name="Nordberg H.P."/>
            <person name="Cantor M.N."/>
            <person name="Hua S.X."/>
        </authorList>
    </citation>
    <scope>NUCLEOTIDE SEQUENCE [LARGE SCALE GENOMIC DNA]</scope>
    <source>
        <strain evidence="2 3">MUT 4182</strain>
    </source>
</reference>
<dbReference type="Proteomes" id="UP000054248">
    <property type="component" value="Unassembled WGS sequence"/>
</dbReference>
<feature type="region of interest" description="Disordered" evidence="1">
    <location>
        <begin position="148"/>
        <end position="204"/>
    </location>
</feature>
<feature type="compositionally biased region" description="Polar residues" evidence="1">
    <location>
        <begin position="78"/>
        <end position="88"/>
    </location>
</feature>